<keyword evidence="1" id="KW-0812">Transmembrane</keyword>
<sequence>MRFGKDVYIIASICVLGILVIFGLSWVPNPNLKELEMLPSWLTNWTDDYSNSRIRTA</sequence>
<feature type="non-terminal residue" evidence="2">
    <location>
        <position position="57"/>
    </location>
</feature>
<proteinExistence type="predicted"/>
<keyword evidence="1" id="KW-0472">Membrane</keyword>
<comment type="caution">
    <text evidence="2">The sequence shown here is derived from an EMBL/GenBank/DDBJ whole genome shotgun (WGS) entry which is preliminary data.</text>
</comment>
<gene>
    <name evidence="2" type="ORF">LCGC14_1271260</name>
</gene>
<organism evidence="2">
    <name type="scientific">marine sediment metagenome</name>
    <dbReference type="NCBI Taxonomy" id="412755"/>
    <lineage>
        <taxon>unclassified sequences</taxon>
        <taxon>metagenomes</taxon>
        <taxon>ecological metagenomes</taxon>
    </lineage>
</organism>
<keyword evidence="1" id="KW-1133">Transmembrane helix</keyword>
<protein>
    <submittedName>
        <fullName evidence="2">Uncharacterized protein</fullName>
    </submittedName>
</protein>
<name>A0A0F9KZU1_9ZZZZ</name>
<dbReference type="EMBL" id="LAZR01007136">
    <property type="protein sequence ID" value="KKM87203.1"/>
    <property type="molecule type" value="Genomic_DNA"/>
</dbReference>
<reference evidence="2" key="1">
    <citation type="journal article" date="2015" name="Nature">
        <title>Complex archaea that bridge the gap between prokaryotes and eukaryotes.</title>
        <authorList>
            <person name="Spang A."/>
            <person name="Saw J.H."/>
            <person name="Jorgensen S.L."/>
            <person name="Zaremba-Niedzwiedzka K."/>
            <person name="Martijn J."/>
            <person name="Lind A.E."/>
            <person name="van Eijk R."/>
            <person name="Schleper C."/>
            <person name="Guy L."/>
            <person name="Ettema T.J."/>
        </authorList>
    </citation>
    <scope>NUCLEOTIDE SEQUENCE</scope>
</reference>
<evidence type="ECO:0000256" key="1">
    <source>
        <dbReference type="SAM" id="Phobius"/>
    </source>
</evidence>
<evidence type="ECO:0000313" key="2">
    <source>
        <dbReference type="EMBL" id="KKM87203.1"/>
    </source>
</evidence>
<dbReference type="AlphaFoldDB" id="A0A0F9KZU1"/>
<feature type="transmembrane region" description="Helical" evidence="1">
    <location>
        <begin position="7"/>
        <end position="27"/>
    </location>
</feature>
<accession>A0A0F9KZU1</accession>